<protein>
    <submittedName>
        <fullName evidence="3">ATPase</fullName>
    </submittedName>
</protein>
<gene>
    <name evidence="3" type="ORF">GCM10007315_27350</name>
</gene>
<accession>A0A918TY19</accession>
<evidence type="ECO:0000259" key="2">
    <source>
        <dbReference type="Pfam" id="PF08327"/>
    </source>
</evidence>
<comment type="caution">
    <text evidence="3">The sequence shown here is derived from an EMBL/GenBank/DDBJ whole genome shotgun (WGS) entry which is preliminary data.</text>
</comment>
<dbReference type="RefSeq" id="WP_189412249.1">
    <property type="nucleotide sequence ID" value="NZ_BMYJ01000008.1"/>
</dbReference>
<dbReference type="Gene3D" id="3.30.530.20">
    <property type="match status" value="1"/>
</dbReference>
<dbReference type="InterPro" id="IPR023393">
    <property type="entry name" value="START-like_dom_sf"/>
</dbReference>
<reference evidence="3" key="2">
    <citation type="submission" date="2020-09" db="EMBL/GenBank/DDBJ databases">
        <authorList>
            <person name="Sun Q."/>
            <person name="Kim S."/>
        </authorList>
    </citation>
    <scope>NUCLEOTIDE SEQUENCE</scope>
    <source>
        <strain evidence="3">KCTC 23310</strain>
    </source>
</reference>
<reference evidence="3" key="1">
    <citation type="journal article" date="2014" name="Int. J. Syst. Evol. Microbiol.">
        <title>Complete genome sequence of Corynebacterium casei LMG S-19264T (=DSM 44701T), isolated from a smear-ripened cheese.</title>
        <authorList>
            <consortium name="US DOE Joint Genome Institute (JGI-PGF)"/>
            <person name="Walter F."/>
            <person name="Albersmeier A."/>
            <person name="Kalinowski J."/>
            <person name="Ruckert C."/>
        </authorList>
    </citation>
    <scope>NUCLEOTIDE SEQUENCE</scope>
    <source>
        <strain evidence="3">KCTC 23310</strain>
    </source>
</reference>
<evidence type="ECO:0000313" key="3">
    <source>
        <dbReference type="EMBL" id="GHC61773.1"/>
    </source>
</evidence>
<dbReference type="Proteomes" id="UP000638981">
    <property type="component" value="Unassembled WGS sequence"/>
</dbReference>
<dbReference type="InterPro" id="IPR013538">
    <property type="entry name" value="ASHA1/2-like_C"/>
</dbReference>
<proteinExistence type="inferred from homology"/>
<dbReference type="AlphaFoldDB" id="A0A918TY19"/>
<keyword evidence="4" id="KW-1185">Reference proteome</keyword>
<comment type="similarity">
    <text evidence="1">Belongs to the AHA1 family.</text>
</comment>
<dbReference type="EMBL" id="BMYJ01000008">
    <property type="protein sequence ID" value="GHC61773.1"/>
    <property type="molecule type" value="Genomic_DNA"/>
</dbReference>
<organism evidence="3 4">
    <name type="scientific">Neogemmobacter tilapiae</name>
    <dbReference type="NCBI Taxonomy" id="875041"/>
    <lineage>
        <taxon>Bacteria</taxon>
        <taxon>Pseudomonadati</taxon>
        <taxon>Pseudomonadota</taxon>
        <taxon>Alphaproteobacteria</taxon>
        <taxon>Rhodobacterales</taxon>
        <taxon>Paracoccaceae</taxon>
        <taxon>Neogemmobacter</taxon>
    </lineage>
</organism>
<feature type="domain" description="Activator of Hsp90 ATPase homologue 1/2-like C-terminal" evidence="2">
    <location>
        <begin position="21"/>
        <end position="155"/>
    </location>
</feature>
<sequence>MHQLQATASGAHEILFTRRFDAPLGRVWQAMTDPALIPKWLWARVAPMTLCEQDFRVGGGFRWVWTRADGGEMGVTGRFLEIEAPHRMVHSETFDEDWTGGETRVTTELVALGDNLTEMRMIVWYSSDQARDAAMATAMVEGMDEAYQRLDAVLEGWS</sequence>
<dbReference type="Pfam" id="PF08327">
    <property type="entry name" value="AHSA1"/>
    <property type="match status" value="1"/>
</dbReference>
<name>A0A918TY19_9RHOB</name>
<dbReference type="SUPFAM" id="SSF55961">
    <property type="entry name" value="Bet v1-like"/>
    <property type="match status" value="1"/>
</dbReference>
<evidence type="ECO:0000256" key="1">
    <source>
        <dbReference type="ARBA" id="ARBA00006817"/>
    </source>
</evidence>
<evidence type="ECO:0000313" key="4">
    <source>
        <dbReference type="Proteomes" id="UP000638981"/>
    </source>
</evidence>